<proteinExistence type="inferred from homology"/>
<reference evidence="12 13" key="1">
    <citation type="submission" date="2017-09" db="EMBL/GenBank/DDBJ databases">
        <title>Genomics of the genus Arcobacter.</title>
        <authorList>
            <person name="Perez-Cataluna A."/>
            <person name="Figueras M.J."/>
            <person name="Salas-Masso N."/>
        </authorList>
    </citation>
    <scope>NUCLEOTIDE SEQUENCE [LARGE SCALE GENOMIC DNA]</scope>
    <source>
        <strain evidence="12 13">F156-34</strain>
    </source>
</reference>
<evidence type="ECO:0000256" key="2">
    <source>
        <dbReference type="ARBA" id="ARBA00022679"/>
    </source>
</evidence>
<dbReference type="CDD" id="cd01998">
    <property type="entry name" value="MnmA_TRMU-like"/>
    <property type="match status" value="1"/>
</dbReference>
<feature type="active site" description="Cysteine persulfide intermediate" evidence="9">
    <location>
        <position position="193"/>
    </location>
</feature>
<accession>A0A4Q1ARA1</accession>
<protein>
    <recommendedName>
        <fullName evidence="9">tRNA-specific 2-thiouridylase MnmA</fullName>
        <ecNumber evidence="9">2.8.1.13</ecNumber>
    </recommendedName>
</protein>
<dbReference type="InterPro" id="IPR004506">
    <property type="entry name" value="MnmA-like"/>
</dbReference>
<comment type="caution">
    <text evidence="12">The sequence shown here is derived from an EMBL/GenBank/DDBJ whole genome shotgun (WGS) entry which is preliminary data.</text>
</comment>
<comment type="caution">
    <text evidence="9">Lacks conserved residue(s) required for the propagation of feature annotation.</text>
</comment>
<evidence type="ECO:0000313" key="13">
    <source>
        <dbReference type="Proteomes" id="UP000289718"/>
    </source>
</evidence>
<dbReference type="GO" id="GO:0002143">
    <property type="term" value="P:tRNA wobble position uridine thiolation"/>
    <property type="evidence" value="ECO:0007669"/>
    <property type="project" value="TreeGrafter"/>
</dbReference>
<evidence type="ECO:0000256" key="4">
    <source>
        <dbReference type="ARBA" id="ARBA00022741"/>
    </source>
</evidence>
<comment type="function">
    <text evidence="9">Catalyzes the 2-thiolation of uridine at the wobble position (U34) of tRNA, leading to the formation of s(2)U34.</text>
</comment>
<feature type="binding site" evidence="9">
    <location>
        <begin position="11"/>
        <end position="18"/>
    </location>
    <ligand>
        <name>ATP</name>
        <dbReference type="ChEBI" id="CHEBI:30616"/>
    </ligand>
</feature>
<dbReference type="Gene3D" id="3.40.50.620">
    <property type="entry name" value="HUPs"/>
    <property type="match status" value="1"/>
</dbReference>
<dbReference type="GO" id="GO:0005737">
    <property type="term" value="C:cytoplasm"/>
    <property type="evidence" value="ECO:0007669"/>
    <property type="project" value="UniProtKB-SubCell"/>
</dbReference>
<feature type="domain" description="tRNA-specific 2-thiouridylase MnmA-like C-terminal" evidence="10">
    <location>
        <begin position="275"/>
        <end position="343"/>
    </location>
</feature>
<feature type="domain" description="tRNA-specific 2-thiouridylase MnmA-like central" evidence="11">
    <location>
        <begin position="201"/>
        <end position="265"/>
    </location>
</feature>
<dbReference type="PANTHER" id="PTHR11933">
    <property type="entry name" value="TRNA 5-METHYLAMINOMETHYL-2-THIOURIDYLATE -METHYLTRANSFERASE"/>
    <property type="match status" value="1"/>
</dbReference>
<dbReference type="EMBL" id="NXIE01000005">
    <property type="protein sequence ID" value="RXK11982.1"/>
    <property type="molecule type" value="Genomic_DNA"/>
</dbReference>
<dbReference type="OrthoDB" id="9800696at2"/>
<dbReference type="GO" id="GO:0000049">
    <property type="term" value="F:tRNA binding"/>
    <property type="evidence" value="ECO:0007669"/>
    <property type="project" value="UniProtKB-KW"/>
</dbReference>
<dbReference type="HAMAP" id="MF_00144">
    <property type="entry name" value="tRNA_thiouridyl_MnmA"/>
    <property type="match status" value="1"/>
</dbReference>
<evidence type="ECO:0000259" key="10">
    <source>
        <dbReference type="Pfam" id="PF20258"/>
    </source>
</evidence>
<dbReference type="Pfam" id="PF20258">
    <property type="entry name" value="tRNA_Me_trans_C"/>
    <property type="match status" value="1"/>
</dbReference>
<dbReference type="Gene3D" id="2.30.30.280">
    <property type="entry name" value="Adenine nucleotide alpha hydrolases-like domains"/>
    <property type="match status" value="1"/>
</dbReference>
<dbReference type="EC" id="2.8.1.13" evidence="9"/>
<dbReference type="NCBIfam" id="NF001138">
    <property type="entry name" value="PRK00143.1"/>
    <property type="match status" value="1"/>
</dbReference>
<comment type="subcellular location">
    <subcellularLocation>
        <location evidence="9">Cytoplasm</location>
    </subcellularLocation>
</comment>
<keyword evidence="1 9" id="KW-0820">tRNA-binding</keyword>
<evidence type="ECO:0000313" key="12">
    <source>
        <dbReference type="EMBL" id="RXK11982.1"/>
    </source>
</evidence>
<evidence type="ECO:0000256" key="8">
    <source>
        <dbReference type="ARBA" id="ARBA00051542"/>
    </source>
</evidence>
<dbReference type="Proteomes" id="UP000289718">
    <property type="component" value="Unassembled WGS sequence"/>
</dbReference>
<feature type="site" description="Interaction with tRNA" evidence="9">
    <location>
        <position position="123"/>
    </location>
</feature>
<keyword evidence="2 9" id="KW-0808">Transferase</keyword>
<keyword evidence="7" id="KW-1015">Disulfide bond</keyword>
<evidence type="ECO:0000256" key="1">
    <source>
        <dbReference type="ARBA" id="ARBA00022555"/>
    </source>
</evidence>
<dbReference type="Gene3D" id="2.40.30.10">
    <property type="entry name" value="Translation factors"/>
    <property type="match status" value="1"/>
</dbReference>
<evidence type="ECO:0000256" key="5">
    <source>
        <dbReference type="ARBA" id="ARBA00022840"/>
    </source>
</evidence>
<dbReference type="Pfam" id="PF20259">
    <property type="entry name" value="tRNA_Me_trans_M"/>
    <property type="match status" value="1"/>
</dbReference>
<comment type="catalytic activity">
    <reaction evidence="8 9">
        <text>S-sulfanyl-L-cysteinyl-[protein] + uridine(34) in tRNA + AH2 + ATP = 2-thiouridine(34) in tRNA + L-cysteinyl-[protein] + A + AMP + diphosphate + H(+)</text>
        <dbReference type="Rhea" id="RHEA:47032"/>
        <dbReference type="Rhea" id="RHEA-COMP:10131"/>
        <dbReference type="Rhea" id="RHEA-COMP:11726"/>
        <dbReference type="Rhea" id="RHEA-COMP:11727"/>
        <dbReference type="Rhea" id="RHEA-COMP:11728"/>
        <dbReference type="ChEBI" id="CHEBI:13193"/>
        <dbReference type="ChEBI" id="CHEBI:15378"/>
        <dbReference type="ChEBI" id="CHEBI:17499"/>
        <dbReference type="ChEBI" id="CHEBI:29950"/>
        <dbReference type="ChEBI" id="CHEBI:30616"/>
        <dbReference type="ChEBI" id="CHEBI:33019"/>
        <dbReference type="ChEBI" id="CHEBI:61963"/>
        <dbReference type="ChEBI" id="CHEBI:65315"/>
        <dbReference type="ChEBI" id="CHEBI:87170"/>
        <dbReference type="ChEBI" id="CHEBI:456215"/>
        <dbReference type="EC" id="2.8.1.13"/>
    </reaction>
</comment>
<keyword evidence="5 9" id="KW-0067">ATP-binding</keyword>
<feature type="binding site" evidence="9">
    <location>
        <position position="37"/>
    </location>
    <ligand>
        <name>ATP</name>
        <dbReference type="ChEBI" id="CHEBI:30616"/>
    </ligand>
</feature>
<evidence type="ECO:0000256" key="6">
    <source>
        <dbReference type="ARBA" id="ARBA00022884"/>
    </source>
</evidence>
<dbReference type="GO" id="GO:0005524">
    <property type="term" value="F:ATP binding"/>
    <property type="evidence" value="ECO:0007669"/>
    <property type="project" value="UniProtKB-KW"/>
</dbReference>
<feature type="active site" description="Nucleophile" evidence="9">
    <location>
        <position position="98"/>
    </location>
</feature>
<dbReference type="Pfam" id="PF03054">
    <property type="entry name" value="tRNA_Me_trans"/>
    <property type="match status" value="1"/>
</dbReference>
<feature type="binding site" evidence="9">
    <location>
        <position position="122"/>
    </location>
    <ligand>
        <name>ATP</name>
        <dbReference type="ChEBI" id="CHEBI:30616"/>
    </ligand>
</feature>
<dbReference type="GO" id="GO:0103016">
    <property type="term" value="F:tRNA-uridine 2-sulfurtransferase activity"/>
    <property type="evidence" value="ECO:0007669"/>
    <property type="project" value="UniProtKB-EC"/>
</dbReference>
<gene>
    <name evidence="9" type="primary">mnmA</name>
    <name evidence="12" type="ORF">CP965_12450</name>
</gene>
<feature type="region of interest" description="Interaction with tRNA" evidence="9">
    <location>
        <begin position="140"/>
        <end position="142"/>
    </location>
</feature>
<organism evidence="12 13">
    <name type="scientific">Halarcobacter mediterraneus</name>
    <dbReference type="NCBI Taxonomy" id="2023153"/>
    <lineage>
        <taxon>Bacteria</taxon>
        <taxon>Pseudomonadati</taxon>
        <taxon>Campylobacterota</taxon>
        <taxon>Epsilonproteobacteria</taxon>
        <taxon>Campylobacterales</taxon>
        <taxon>Arcobacteraceae</taxon>
        <taxon>Halarcobacter</taxon>
    </lineage>
</organism>
<dbReference type="PANTHER" id="PTHR11933:SF5">
    <property type="entry name" value="MITOCHONDRIAL TRNA-SPECIFIC 2-THIOURIDYLASE 1"/>
    <property type="match status" value="1"/>
</dbReference>
<keyword evidence="4 9" id="KW-0547">Nucleotide-binding</keyword>
<dbReference type="SUPFAM" id="SSF52402">
    <property type="entry name" value="Adenine nucleotide alpha hydrolases-like"/>
    <property type="match status" value="1"/>
</dbReference>
<sequence length="347" mass="39344">MNKSNKKVMVGMSGGIDSSVTAYMLQKEGFIVEGVYLKLHNRTDGYHENNLGFIKDVAKFLNIKYHVLDLTDKFEEEVYDYFVDSYLEGTTPNPCVKCNRQIKFGAMLDFAKEHNASYLATGHYAKTDGKFIYAADDDTKDQSYFLSQVDKEALPYMMFPLSTYKKEDIIKLGAKLDVAYKKITEKNESQEICFVETVYTDVVKRHANIDIPGKVLDEKGNIVGEHKGYMHYTIGKRRGFTVHGAQEPHFVTKLNPKDNTIIVGKKQALEVNHVKVENLNMFIEQKEFDCTVKLRYRSVSIPCKVTIEDNKAKIALKEPAFGVAAGQLAVFYEDDKVLGSAWIKSSS</sequence>
<evidence type="ECO:0000256" key="7">
    <source>
        <dbReference type="ARBA" id="ARBA00023157"/>
    </source>
</evidence>
<keyword evidence="13" id="KW-1185">Reference proteome</keyword>
<dbReference type="FunFam" id="2.30.30.280:FF:000001">
    <property type="entry name" value="tRNA-specific 2-thiouridylase MnmA"/>
    <property type="match status" value="1"/>
</dbReference>
<feature type="region of interest" description="Interaction with tRNA" evidence="9">
    <location>
        <begin position="295"/>
        <end position="296"/>
    </location>
</feature>
<dbReference type="InterPro" id="IPR014729">
    <property type="entry name" value="Rossmann-like_a/b/a_fold"/>
</dbReference>
<keyword evidence="9" id="KW-0963">Cytoplasm</keyword>
<dbReference type="InterPro" id="IPR046884">
    <property type="entry name" value="MnmA-like_central"/>
</dbReference>
<evidence type="ECO:0000256" key="3">
    <source>
        <dbReference type="ARBA" id="ARBA00022694"/>
    </source>
</evidence>
<comment type="similarity">
    <text evidence="9">Belongs to the MnmA/TRMU family.</text>
</comment>
<dbReference type="InterPro" id="IPR046885">
    <property type="entry name" value="MnmA-like_C"/>
</dbReference>
<evidence type="ECO:0000259" key="11">
    <source>
        <dbReference type="Pfam" id="PF20259"/>
    </source>
</evidence>
<name>A0A4Q1ARA1_9BACT</name>
<dbReference type="NCBIfam" id="TIGR00420">
    <property type="entry name" value="trmU"/>
    <property type="match status" value="1"/>
</dbReference>
<keyword evidence="3 9" id="KW-0819">tRNA processing</keyword>
<dbReference type="InterPro" id="IPR023382">
    <property type="entry name" value="MnmA-like_central_sf"/>
</dbReference>
<feature type="site" description="Interaction with tRNA" evidence="9">
    <location>
        <position position="327"/>
    </location>
</feature>
<dbReference type="RefSeq" id="WP_129062435.1">
    <property type="nucleotide sequence ID" value="NZ_NXIE01000005.1"/>
</dbReference>
<keyword evidence="6 9" id="KW-0694">RNA-binding</keyword>
<evidence type="ECO:0000256" key="9">
    <source>
        <dbReference type="HAMAP-Rule" id="MF_00144"/>
    </source>
</evidence>
<dbReference type="AlphaFoldDB" id="A0A4Q1ARA1"/>